<feature type="compositionally biased region" description="Polar residues" evidence="19">
    <location>
        <begin position="855"/>
        <end position="871"/>
    </location>
</feature>
<feature type="compositionally biased region" description="Polar residues" evidence="19">
    <location>
        <begin position="760"/>
        <end position="770"/>
    </location>
</feature>
<evidence type="ECO:0000256" key="9">
    <source>
        <dbReference type="ARBA" id="ARBA00022859"/>
    </source>
</evidence>
<evidence type="ECO:0000256" key="7">
    <source>
        <dbReference type="ARBA" id="ARBA00022771"/>
    </source>
</evidence>
<dbReference type="InterPro" id="IPR046341">
    <property type="entry name" value="SET_dom_sf"/>
</dbReference>
<evidence type="ECO:0000259" key="20">
    <source>
        <dbReference type="PROSITE" id="PS50157"/>
    </source>
</evidence>
<dbReference type="GO" id="GO:0008270">
    <property type="term" value="F:zinc ion binding"/>
    <property type="evidence" value="ECO:0007669"/>
    <property type="project" value="UniProtKB-KW"/>
</dbReference>
<keyword evidence="8" id="KW-0862">Zinc</keyword>
<keyword evidence="7 18" id="KW-0863">Zinc-finger</keyword>
<dbReference type="GO" id="GO:0051239">
    <property type="term" value="P:regulation of multicellular organismal process"/>
    <property type="evidence" value="ECO:0007669"/>
    <property type="project" value="UniProtKB-ARBA"/>
</dbReference>
<dbReference type="PROSITE" id="PS50231">
    <property type="entry name" value="RICIN_B_LECTIN"/>
    <property type="match status" value="1"/>
</dbReference>
<feature type="compositionally biased region" description="Basic and acidic residues" evidence="19">
    <location>
        <begin position="1241"/>
        <end position="1258"/>
    </location>
</feature>
<feature type="domain" description="Beta/gamma crystallin 'Greek key'" evidence="22">
    <location>
        <begin position="2147"/>
        <end position="2193"/>
    </location>
</feature>
<dbReference type="GO" id="GO:0003677">
    <property type="term" value="F:DNA binding"/>
    <property type="evidence" value="ECO:0007669"/>
    <property type="project" value="UniProtKB-KW"/>
</dbReference>
<dbReference type="FunFam" id="3.30.160.60:FF:000262">
    <property type="entry name" value="PR domain zinc finger protein 1"/>
    <property type="match status" value="1"/>
</dbReference>
<evidence type="ECO:0000256" key="5">
    <source>
        <dbReference type="ARBA" id="ARBA00022723"/>
    </source>
</evidence>
<feature type="region of interest" description="Disordered" evidence="19">
    <location>
        <begin position="1522"/>
        <end position="1731"/>
    </location>
</feature>
<feature type="domain" description="Beta/gamma crystallin 'Greek key'" evidence="22">
    <location>
        <begin position="2466"/>
        <end position="2508"/>
    </location>
</feature>
<feature type="domain" description="Beta/gamma crystallin 'Greek key'" evidence="22">
    <location>
        <begin position="2647"/>
        <end position="2688"/>
    </location>
</feature>
<dbReference type="Gene3D" id="2.60.20.10">
    <property type="entry name" value="Crystallins"/>
    <property type="match status" value="6"/>
</dbReference>
<dbReference type="GO" id="GO:0005634">
    <property type="term" value="C:nucleus"/>
    <property type="evidence" value="ECO:0007669"/>
    <property type="project" value="UniProtKB-SubCell"/>
</dbReference>
<dbReference type="SUPFAM" id="SSF82199">
    <property type="entry name" value="SET domain"/>
    <property type="match status" value="1"/>
</dbReference>
<dbReference type="SMART" id="SM00317">
    <property type="entry name" value="SET"/>
    <property type="match status" value="1"/>
</dbReference>
<evidence type="ECO:0000259" key="22">
    <source>
        <dbReference type="PROSITE" id="PS50915"/>
    </source>
</evidence>
<feature type="region of interest" description="Disordered" evidence="19">
    <location>
        <begin position="171"/>
        <end position="194"/>
    </location>
</feature>
<name>A0AAV2K1I3_KNICA</name>
<feature type="domain" description="Beta/gamma crystallin 'Greek key'" evidence="22">
    <location>
        <begin position="2519"/>
        <end position="2556"/>
    </location>
</feature>
<keyword evidence="24" id="KW-1185">Reference proteome</keyword>
<dbReference type="PANTHER" id="PTHR11818:SF50">
    <property type="entry name" value="BETA_GAMMA CRYSTALLIN DOMAIN-CONTAINING PROTEIN 2"/>
    <property type="match status" value="1"/>
</dbReference>
<feature type="compositionally biased region" description="Basic and acidic residues" evidence="19">
    <location>
        <begin position="206"/>
        <end position="223"/>
    </location>
</feature>
<feature type="compositionally biased region" description="Low complexity" evidence="19">
    <location>
        <begin position="1890"/>
        <end position="1900"/>
    </location>
</feature>
<evidence type="ECO:0000256" key="8">
    <source>
        <dbReference type="ARBA" id="ARBA00022833"/>
    </source>
</evidence>
<feature type="region of interest" description="Disordered" evidence="19">
    <location>
        <begin position="206"/>
        <end position="259"/>
    </location>
</feature>
<feature type="region of interest" description="Disordered" evidence="19">
    <location>
        <begin position="1875"/>
        <end position="1905"/>
    </location>
</feature>
<feature type="compositionally biased region" description="Basic and acidic residues" evidence="19">
    <location>
        <begin position="1966"/>
        <end position="1978"/>
    </location>
</feature>
<evidence type="ECO:0000313" key="23">
    <source>
        <dbReference type="EMBL" id="CAL1583697.1"/>
    </source>
</evidence>
<feature type="region of interest" description="Disordered" evidence="19">
    <location>
        <begin position="1341"/>
        <end position="1364"/>
    </location>
</feature>
<evidence type="ECO:0000256" key="3">
    <source>
        <dbReference type="ARBA" id="ARBA00009646"/>
    </source>
</evidence>
<dbReference type="PROSITE" id="PS50915">
    <property type="entry name" value="CRYSTALLIN_BETA_GAMMA"/>
    <property type="match status" value="7"/>
</dbReference>
<feature type="domain" description="Beta/gamma crystallin 'Greek key'" evidence="22">
    <location>
        <begin position="2372"/>
        <end position="2414"/>
    </location>
</feature>
<evidence type="ECO:0000256" key="13">
    <source>
        <dbReference type="ARBA" id="ARBA00023163"/>
    </source>
</evidence>
<evidence type="ECO:0000256" key="19">
    <source>
        <dbReference type="SAM" id="MobiDB-lite"/>
    </source>
</evidence>
<evidence type="ECO:0000256" key="17">
    <source>
        <dbReference type="ARBA" id="ARBA00078155"/>
    </source>
</evidence>
<dbReference type="PROSITE" id="PS50157">
    <property type="entry name" value="ZINC_FINGER_C2H2_2"/>
    <property type="match status" value="5"/>
</dbReference>
<dbReference type="Pfam" id="PF00030">
    <property type="entry name" value="Crystall"/>
    <property type="match status" value="6"/>
</dbReference>
<dbReference type="SUPFAM" id="SSF50370">
    <property type="entry name" value="Ricin B-like lectins"/>
    <property type="match status" value="1"/>
</dbReference>
<feature type="region of interest" description="Disordered" evidence="19">
    <location>
        <begin position="1825"/>
        <end position="1844"/>
    </location>
</feature>
<feature type="compositionally biased region" description="Polar residues" evidence="19">
    <location>
        <begin position="2019"/>
        <end position="2037"/>
    </location>
</feature>
<feature type="compositionally biased region" description="Basic and acidic residues" evidence="19">
    <location>
        <begin position="1522"/>
        <end position="1532"/>
    </location>
</feature>
<dbReference type="InterPro" id="IPR035992">
    <property type="entry name" value="Ricin_B-like_lectins"/>
</dbReference>
<dbReference type="GO" id="GO:0001227">
    <property type="term" value="F:DNA-binding transcription repressor activity, RNA polymerase II-specific"/>
    <property type="evidence" value="ECO:0007669"/>
    <property type="project" value="InterPro"/>
</dbReference>
<dbReference type="GO" id="GO:0002250">
    <property type="term" value="P:adaptive immune response"/>
    <property type="evidence" value="ECO:0007669"/>
    <property type="project" value="UniProtKB-KW"/>
</dbReference>
<feature type="compositionally biased region" description="Basic and acidic residues" evidence="19">
    <location>
        <begin position="234"/>
        <end position="248"/>
    </location>
</feature>
<dbReference type="PANTHER" id="PTHR11818">
    <property type="entry name" value="BETA/GAMMA CRYSTALLIN"/>
    <property type="match status" value="1"/>
</dbReference>
<evidence type="ECO:0000256" key="18">
    <source>
        <dbReference type="PROSITE-ProRule" id="PRU00042"/>
    </source>
</evidence>
<evidence type="ECO:0000256" key="12">
    <source>
        <dbReference type="ARBA" id="ARBA00023130"/>
    </source>
</evidence>
<dbReference type="InterPro" id="IPR001214">
    <property type="entry name" value="SET_dom"/>
</dbReference>
<dbReference type="InterPro" id="IPR044413">
    <property type="entry name" value="PRDM1_PR-SET"/>
</dbReference>
<feature type="region of interest" description="Disordered" evidence="19">
    <location>
        <begin position="1496"/>
        <end position="1515"/>
    </location>
</feature>
<gene>
    <name evidence="23" type="ORF">KC01_LOCUS14144</name>
</gene>
<evidence type="ECO:0000256" key="10">
    <source>
        <dbReference type="ARBA" id="ARBA00023015"/>
    </source>
</evidence>
<keyword evidence="10" id="KW-0805">Transcription regulation</keyword>
<evidence type="ECO:0000256" key="11">
    <source>
        <dbReference type="ARBA" id="ARBA00023125"/>
    </source>
</evidence>
<feature type="region of interest" description="Disordered" evidence="19">
    <location>
        <begin position="2019"/>
        <end position="2054"/>
    </location>
</feature>
<keyword evidence="9" id="KW-0391">Immunity</keyword>
<dbReference type="SMART" id="SM00247">
    <property type="entry name" value="XTALbg"/>
    <property type="match status" value="6"/>
</dbReference>
<keyword evidence="6" id="KW-0677">Repeat</keyword>
<sequence>METDTSSWRERDFAQNCTYIVPDQSSDPSFNLPHAMTSIPRNLTFQYGHDNEVTGVFSKEYIPMGTRFGPLQGDVYTRDSVPKHANRKYFWRIYSGGQLEHFIDGFDVRSSNWMRFVNPARAQSEQNLVACQNGHHVYFYTMCAVEPGKELLVWYSPEFSQRLCGDKAGTDAKNECADEDDKTETTRPYLPQSAWPCDLTADRLKEEREDEKIDVEILERDTPPDTPEDQVMDFSKKDQSHDREDDRQAGPSPQPDQREANQALNQQYLAERARNFPLHLHGLYGHREGLVNSYPLYPQSRPLQPAAYHLLPHYGSHYQRLLMPSYSPPFPGMVPSRGQLRYANYLGTDGLPYPAIGAQNLVSMAYPSSTQGGLKELTANVSPPRGAPATPELSPIPKSHQQPVQKVQSPEQTMTSCEEAVNLSLASAKGSGASRNGPGHRSLPYPLKKQNGKIKYECNVCMKTFGQLSNLKVHLRVHSGERPFQCNLCKKSFTQLAHLQKHHLVHTGEKPHECQVCHKRFSSTSNLKTHLRLHSGEKPYQCKLCNTKFTQYIHLKLHRRLHSGRDRPYRCHLCPAAFFHRFSLRIHQRSCCTASTNAPSNASMKEMVERFDASQEADTLTETATVLQLEEAVERWLALGGVPQKWAYYHVSRTCLIHIVSVNIPSSTHASLSSNNPEDSALTPALLYCSARSSPTATMAKQPGSKKTLRGLFSRADPGLEQTVAGLADSNTSLDKKQGAEKKKFKFPGLKVKPKRSGVSEKSTPESARLSSDKDVESVDDNVSMETDRSSLYATAPRSKAPQLSKSELDLSSKPKRFATFSLGLRRKKKREDPLSRSTYTINHSGEDLPEAPSGLSQIYTKAQSRSQPELDTSEIFDIPSPPPVSVTVHHQPISTLQTRDQPIGMLQTTEQPISTLQTSSQPISTLQTSSQPISALQTSTQPISALSSQPISTQETSSQPISTQETSSQPISTQQTSSQPISTQQTSSQPISTQQTLSQPISTQQTSSQPISTQQTRDQPISTQQTISQPISKQPTSIPSTREETLKAPIATIPELNLEQDEATTAPRKVEKAPSRFTMPKFSHNTTDASDVQVAQAKIAVRQPAQPEITPGYKMDDAVAIKRLEDDNKISAVENITKVNHKILASTEDSTITSRDDTCGFESLGGSSDAANVLKSKTPVSAGEQLKVYRTLYSSLFPTGFDQEVLSPSHLSQHVHSVREVILVQEDRDRISRPLSTSSPEKREYHSPEREPREREPPSAVCEKSPPKPVYIRTTYDSAQTNPSLRDTFAYSEFSRETSSDDITETTCSFPLPQPEPSQETGLAQVSDSKRKVVLVKELVTNENGSSSSSRNSGCPTPVMEKPITIRTLEDERSDVVTERYDGVTSPAYLSVGSDDGSTMEVYYSAEEDDLFTSDETVIDVTRDGGSLEDLTGNRTLVSKEDSGTSVQNLEFVSSLHRSEQNGMLASQVTKDWYASEAFVVAPVGQVQEFEVAPRTVGDERKEGAGGARSELVESRLVHHAVESEGCKDIDASEGQFEGSKAEVRAEQEEEELSDPHRAGVGDEDRRCTEAAEVKSDAHGDNSSELRGVRVGSVTEEEGQSQGRDQDLDWDRRPGQRLDQERGLDQDQERGLGQSSDQRLDQDQGLDPDQERDTELSHTSQGFSPSLTDTMSSYSSLSTTLSLRPSLSPQSEERYRVRKVSLVSEKQEEREKIPPAALSNGIDSKPDDSAYSGVFKATLVDLVSEPVHPSSPEYLQPDPQQDPQQDAQDSPSLSDMANLVDTLKNMGPSLRLRSLSARGAQSSLLSSLSLPPIVEDAPSPVTAAAPALHHGNGHSQSEVDGVTGGLYTLPPDIGLKKNSFRDMKSPLELLKMQAQQDQKILSRPRRGSDSSSPDELLSPVHLNGSSGSRLDHSIIFSNFRSSSSSSSSSLDQGPDSGMRAHRLLTRTPSLPELGHSSDRISLSPRESREIKESRETPTEASDPVSSRSDRFSFLLNSSGSLTGAEDYASRISRALKLNISSPPSGNSPTLMLSPTGSVEMRPPLEPPLRLQRSYSSDGGVSLFNNHTSFQNTEPEPDRNLLNKYRAFPDAYLTKEKEHGKLNPRPGKMYIFDRPGMCGQRIEIRSDVTDATSWELGETISIRVLRGGWVLYEKPEYKGEKIALDEGEIELTNPFGWVEDQEEDQVVNGQINGEELTNGEKEQSDSSEEKPARKCVIGSIRRAVRDYSVPDISLFPEENAEGKKVVFRDSSEDARIFGFPIKANSIIINAGLWLVYAQPFFQGVPRVLEVGGYSNPAAWGVEQPYVASLHPLKIGEPRVENMGEAKMVVYEKPYYCGKSRTISTNARDFMTRSDRGQQAFMHNVGSLKVTGGIWVGFEKEGFKGHQYLLEEGDYQDWRVWGGCDAELRSVRVIRADLSDPVMVMFELPEEEQEEQEENTFEVTEAIADVELFGYKTSTRSIHVLNGAWVAYSHVDFSGSQYILEKGFYNNSADWGSLDNKICSVQPILPVPRDNTKNRSQILLYTEPDFQGQCYTIDRNQEALSDKLLPKSCRVIGSSWVLYESKQFQGQMFVLSEGDYPNLSSMGVPSSCYLQSVKVVPLTFAVPSISLFGLECLEGRELTTEAEIFSLVEEGYNNHVLSVRVNSGCWVICEHSNYRGRQFLLETIEITNWPKFSSMQTIGSMYPVRQKRSLFRVKNRDSGHFLSVQGGVEELKSGRVVVSAEPEPMSDIWYYQDGLIKNKLSPCMSLQVMGNVEPGAKVVLWSETRQPVQSWTAQMRGLVSSLTFSGMVLDVKGGKTYDKDHVVIMHKDEERATQQWDIELL</sequence>
<feature type="region of interest" description="Disordered" evidence="19">
    <location>
        <begin position="1748"/>
        <end position="1774"/>
    </location>
</feature>
<dbReference type="InterPro" id="IPR011024">
    <property type="entry name" value="G_crystallin-like"/>
</dbReference>
<feature type="compositionally biased region" description="Basic and acidic residues" evidence="19">
    <location>
        <begin position="1605"/>
        <end position="1631"/>
    </location>
</feature>
<evidence type="ECO:0000313" key="24">
    <source>
        <dbReference type="Proteomes" id="UP001497482"/>
    </source>
</evidence>
<feature type="region of interest" description="Disordered" evidence="19">
    <location>
        <begin position="823"/>
        <end position="1086"/>
    </location>
</feature>
<feature type="domain" description="SET" evidence="21">
    <location>
        <begin position="40"/>
        <end position="156"/>
    </location>
</feature>
<evidence type="ECO:0000256" key="1">
    <source>
        <dbReference type="ARBA" id="ARBA00004123"/>
    </source>
</evidence>
<feature type="region of interest" description="Disordered" evidence="19">
    <location>
        <begin position="1921"/>
        <end position="1940"/>
    </location>
</feature>
<dbReference type="Gene3D" id="3.30.160.60">
    <property type="entry name" value="Classic Zinc Finger"/>
    <property type="match status" value="4"/>
</dbReference>
<dbReference type="SUPFAM" id="SSF49695">
    <property type="entry name" value="gamma-Crystallin-like"/>
    <property type="match status" value="3"/>
</dbReference>
<dbReference type="SUPFAM" id="SSF57667">
    <property type="entry name" value="beta-beta-alpha zinc fingers"/>
    <property type="match status" value="3"/>
</dbReference>
<dbReference type="EMBL" id="OZ035838">
    <property type="protein sequence ID" value="CAL1583697.1"/>
    <property type="molecule type" value="Genomic_DNA"/>
</dbReference>
<feature type="domain" description="C2H2-type" evidence="20">
    <location>
        <begin position="512"/>
        <end position="539"/>
    </location>
</feature>
<feature type="compositionally biased region" description="Polar residues" evidence="19">
    <location>
        <begin position="1276"/>
        <end position="1286"/>
    </location>
</feature>
<dbReference type="PROSITE" id="PS00028">
    <property type="entry name" value="ZINC_FINGER_C2H2_1"/>
    <property type="match status" value="4"/>
</dbReference>
<keyword evidence="5" id="KW-0479">Metal-binding</keyword>
<dbReference type="PROSITE" id="PS50280">
    <property type="entry name" value="SET"/>
    <property type="match status" value="1"/>
</dbReference>
<feature type="region of interest" description="Disordered" evidence="19">
    <location>
        <begin position="747"/>
        <end position="811"/>
    </location>
</feature>
<feature type="compositionally biased region" description="Low complexity" evidence="19">
    <location>
        <begin position="1757"/>
        <end position="1774"/>
    </location>
</feature>
<evidence type="ECO:0000259" key="21">
    <source>
        <dbReference type="PROSITE" id="PS50280"/>
    </source>
</evidence>
<evidence type="ECO:0000256" key="14">
    <source>
        <dbReference type="ARBA" id="ARBA00023242"/>
    </source>
</evidence>
<proteinExistence type="inferred from homology"/>
<feature type="compositionally biased region" description="Low complexity" evidence="19">
    <location>
        <begin position="1665"/>
        <end position="1691"/>
    </location>
</feature>
<organism evidence="23 24">
    <name type="scientific">Knipowitschia caucasica</name>
    <name type="common">Caucasian dwarf goby</name>
    <name type="synonym">Pomatoschistus caucasicus</name>
    <dbReference type="NCBI Taxonomy" id="637954"/>
    <lineage>
        <taxon>Eukaryota</taxon>
        <taxon>Metazoa</taxon>
        <taxon>Chordata</taxon>
        <taxon>Craniata</taxon>
        <taxon>Vertebrata</taxon>
        <taxon>Euteleostomi</taxon>
        <taxon>Actinopterygii</taxon>
        <taxon>Neopterygii</taxon>
        <taxon>Teleostei</taxon>
        <taxon>Neoteleostei</taxon>
        <taxon>Acanthomorphata</taxon>
        <taxon>Gobiaria</taxon>
        <taxon>Gobiiformes</taxon>
        <taxon>Gobioidei</taxon>
        <taxon>Gobiidae</taxon>
        <taxon>Gobiinae</taxon>
        <taxon>Knipowitschia</taxon>
    </lineage>
</organism>
<dbReference type="CDD" id="cd19187">
    <property type="entry name" value="PR-SET_PRDM1"/>
    <property type="match status" value="1"/>
</dbReference>
<dbReference type="FunFam" id="3.30.160.60:FF:001272">
    <property type="entry name" value="Zinc finger protein 683"/>
    <property type="match status" value="1"/>
</dbReference>
<keyword evidence="12" id="KW-1064">Adaptive immunity</keyword>
<dbReference type="FunFam" id="3.30.160.60:FF:000446">
    <property type="entry name" value="Zinc finger protein"/>
    <property type="match status" value="1"/>
</dbReference>
<dbReference type="Gene3D" id="2.80.10.50">
    <property type="match status" value="1"/>
</dbReference>
<dbReference type="Proteomes" id="UP001497482">
    <property type="component" value="Chromosome 16"/>
</dbReference>
<feature type="compositionally biased region" description="Polar residues" evidence="19">
    <location>
        <begin position="893"/>
        <end position="961"/>
    </location>
</feature>
<comment type="similarity">
    <text evidence="2">Belongs to the krueppel C2H2-type zinc-finger protein family.</text>
</comment>
<feature type="domain" description="Beta/gamma crystallin 'Greek key'" evidence="22">
    <location>
        <begin position="2557"/>
        <end position="2600"/>
    </location>
</feature>
<dbReference type="GO" id="GO:0045087">
    <property type="term" value="P:innate immune response"/>
    <property type="evidence" value="ECO:0007669"/>
    <property type="project" value="UniProtKB-KW"/>
</dbReference>
<protein>
    <recommendedName>
        <fullName evidence="15">Tissue-resident T-cell transcription regulator protein ZNF683</fullName>
    </recommendedName>
    <alternativeName>
        <fullName evidence="16">Homolog of Blimp-1 in T-cell</fullName>
    </alternativeName>
    <alternativeName>
        <fullName evidence="17">Zinc finger protein 683</fullName>
    </alternativeName>
</protein>
<feature type="compositionally biased region" description="Basic and acidic residues" evidence="19">
    <location>
        <begin position="1555"/>
        <end position="1589"/>
    </location>
</feature>
<keyword evidence="11" id="KW-0238">DNA-binding</keyword>
<dbReference type="FunFam" id="3.30.160.60:FF:000132">
    <property type="entry name" value="PR domain zinc finger protein 1"/>
    <property type="match status" value="1"/>
</dbReference>
<evidence type="ECO:0000256" key="15">
    <source>
        <dbReference type="ARBA" id="ARBA00074461"/>
    </source>
</evidence>
<feature type="region of interest" description="Disordered" evidence="19">
    <location>
        <begin position="1230"/>
        <end position="1329"/>
    </location>
</feature>
<keyword evidence="4" id="KW-0399">Innate immunity</keyword>
<dbReference type="GO" id="GO:0002682">
    <property type="term" value="P:regulation of immune system process"/>
    <property type="evidence" value="ECO:0007669"/>
    <property type="project" value="UniProtKB-ARBA"/>
</dbReference>
<feature type="domain" description="C2H2-type" evidence="20">
    <location>
        <begin position="456"/>
        <end position="483"/>
    </location>
</feature>
<dbReference type="Pfam" id="PF21549">
    <property type="entry name" value="PRDM2_PR"/>
    <property type="match status" value="1"/>
</dbReference>
<dbReference type="InterPro" id="IPR050252">
    <property type="entry name" value="Beta/Gamma-Crystallin"/>
</dbReference>
<evidence type="ECO:0000256" key="16">
    <source>
        <dbReference type="ARBA" id="ARBA00075301"/>
    </source>
</evidence>
<feature type="compositionally biased region" description="Low complexity" evidence="19">
    <location>
        <begin position="1345"/>
        <end position="1355"/>
    </location>
</feature>
<dbReference type="InterPro" id="IPR036236">
    <property type="entry name" value="Znf_C2H2_sf"/>
</dbReference>
<comment type="similarity">
    <text evidence="3">Belongs to the beta/gamma-crystallin family.</text>
</comment>
<dbReference type="InterPro" id="IPR013087">
    <property type="entry name" value="Znf_C2H2_type"/>
</dbReference>
<dbReference type="Gene3D" id="2.170.270.10">
    <property type="entry name" value="SET domain"/>
    <property type="match status" value="1"/>
</dbReference>
<feature type="region of interest" description="Disordered" evidence="19">
    <location>
        <begin position="1946"/>
        <end position="1989"/>
    </location>
</feature>
<dbReference type="Pfam" id="PF00096">
    <property type="entry name" value="zf-C2H2"/>
    <property type="match status" value="3"/>
</dbReference>
<comment type="subcellular location">
    <subcellularLocation>
        <location evidence="1">Nucleus</location>
    </subcellularLocation>
</comment>
<feature type="region of interest" description="Disordered" evidence="19">
    <location>
        <begin position="382"/>
        <end position="401"/>
    </location>
</feature>
<feature type="domain" description="C2H2-type" evidence="20">
    <location>
        <begin position="569"/>
        <end position="599"/>
    </location>
</feature>
<feature type="domain" description="C2H2-type" evidence="20">
    <location>
        <begin position="540"/>
        <end position="567"/>
    </location>
</feature>
<dbReference type="InterPro" id="IPR001064">
    <property type="entry name" value="Beta/gamma_crystallin"/>
</dbReference>
<keyword evidence="14" id="KW-0539">Nucleus</keyword>
<evidence type="ECO:0000256" key="2">
    <source>
        <dbReference type="ARBA" id="ARBA00006991"/>
    </source>
</evidence>
<dbReference type="SMART" id="SM00355">
    <property type="entry name" value="ZnF_C2H2"/>
    <property type="match status" value="5"/>
</dbReference>
<feature type="compositionally biased region" description="Polar residues" evidence="19">
    <location>
        <begin position="1018"/>
        <end position="1041"/>
    </location>
</feature>
<keyword evidence="13" id="KW-0804">Transcription</keyword>
<evidence type="ECO:0000256" key="4">
    <source>
        <dbReference type="ARBA" id="ARBA00022588"/>
    </source>
</evidence>
<accession>A0AAV2K1I3</accession>
<feature type="domain" description="C2H2-type" evidence="20">
    <location>
        <begin position="484"/>
        <end position="511"/>
    </location>
</feature>
<feature type="compositionally biased region" description="Low complexity" evidence="19">
    <location>
        <begin position="962"/>
        <end position="1017"/>
    </location>
</feature>
<reference evidence="23 24" key="1">
    <citation type="submission" date="2024-04" db="EMBL/GenBank/DDBJ databases">
        <authorList>
            <person name="Waldvogel A.-M."/>
            <person name="Schoenle A."/>
        </authorList>
    </citation>
    <scope>NUCLEOTIDE SEQUENCE [LARGE SCALE GENOMIC DNA]</scope>
</reference>
<evidence type="ECO:0000256" key="6">
    <source>
        <dbReference type="ARBA" id="ARBA00022737"/>
    </source>
</evidence>
<feature type="compositionally biased region" description="Polar residues" evidence="19">
    <location>
        <begin position="1318"/>
        <end position="1328"/>
    </location>
</feature>
<feature type="domain" description="Beta/gamma crystallin 'Greek key'" evidence="22">
    <location>
        <begin position="2325"/>
        <end position="2371"/>
    </location>
</feature>